<keyword evidence="3" id="KW-1185">Reference proteome</keyword>
<evidence type="ECO:0000313" key="2">
    <source>
        <dbReference type="EMBL" id="MBW0531949.1"/>
    </source>
</evidence>
<feature type="region of interest" description="Disordered" evidence="1">
    <location>
        <begin position="58"/>
        <end position="88"/>
    </location>
</feature>
<name>A0A9Q3F3N1_9BASI</name>
<dbReference type="AlphaFoldDB" id="A0A9Q3F3N1"/>
<evidence type="ECO:0000313" key="3">
    <source>
        <dbReference type="Proteomes" id="UP000765509"/>
    </source>
</evidence>
<dbReference type="EMBL" id="AVOT02037279">
    <property type="protein sequence ID" value="MBW0531949.1"/>
    <property type="molecule type" value="Genomic_DNA"/>
</dbReference>
<proteinExistence type="predicted"/>
<comment type="caution">
    <text evidence="2">The sequence shown here is derived from an EMBL/GenBank/DDBJ whole genome shotgun (WGS) entry which is preliminary data.</text>
</comment>
<sequence>MPQTLENSTEFHKQTTSAPESGSQISDMVSSHQLGIELESLAHESLNGIFGPFRPASASTVRGPRSLGQLGPFWPNPMRSKGAKEGKHLAPKVRSVPNHNWTHLSQFWPRIPWTQIGPKFGHGPPCTIFQAMASDNHQRPPD</sequence>
<reference evidence="2" key="1">
    <citation type="submission" date="2021-03" db="EMBL/GenBank/DDBJ databases">
        <title>Draft genome sequence of rust myrtle Austropuccinia psidii MF-1, a brazilian biotype.</title>
        <authorList>
            <person name="Quecine M.C."/>
            <person name="Pachon D.M.R."/>
            <person name="Bonatelli M.L."/>
            <person name="Correr F.H."/>
            <person name="Franceschini L.M."/>
            <person name="Leite T.F."/>
            <person name="Margarido G.R.A."/>
            <person name="Almeida C.A."/>
            <person name="Ferrarezi J.A."/>
            <person name="Labate C.A."/>
        </authorList>
    </citation>
    <scope>NUCLEOTIDE SEQUENCE</scope>
    <source>
        <strain evidence="2">MF-1</strain>
    </source>
</reference>
<feature type="region of interest" description="Disordered" evidence="1">
    <location>
        <begin position="1"/>
        <end position="27"/>
    </location>
</feature>
<accession>A0A9Q3F3N1</accession>
<protein>
    <submittedName>
        <fullName evidence="2">Uncharacterized protein</fullName>
    </submittedName>
</protein>
<gene>
    <name evidence="2" type="ORF">O181_071664</name>
</gene>
<dbReference type="Proteomes" id="UP000765509">
    <property type="component" value="Unassembled WGS sequence"/>
</dbReference>
<organism evidence="2 3">
    <name type="scientific">Austropuccinia psidii MF-1</name>
    <dbReference type="NCBI Taxonomy" id="1389203"/>
    <lineage>
        <taxon>Eukaryota</taxon>
        <taxon>Fungi</taxon>
        <taxon>Dikarya</taxon>
        <taxon>Basidiomycota</taxon>
        <taxon>Pucciniomycotina</taxon>
        <taxon>Pucciniomycetes</taxon>
        <taxon>Pucciniales</taxon>
        <taxon>Sphaerophragmiaceae</taxon>
        <taxon>Austropuccinia</taxon>
    </lineage>
</organism>
<evidence type="ECO:0000256" key="1">
    <source>
        <dbReference type="SAM" id="MobiDB-lite"/>
    </source>
</evidence>